<feature type="domain" description="Transposable element P transposase-like GTP-binding insertion" evidence="3">
    <location>
        <begin position="122"/>
        <end position="242"/>
    </location>
</feature>
<dbReference type="InterPro" id="IPR048366">
    <property type="entry name" value="TNP-like_GBD"/>
</dbReference>
<accession>A0A9Q1FY15</accession>
<protein>
    <recommendedName>
        <fullName evidence="7">Transposase</fullName>
    </recommendedName>
</protein>
<comment type="caution">
    <text evidence="5">The sequence shown here is derived from an EMBL/GenBank/DDBJ whole genome shotgun (WGS) entry which is preliminary data.</text>
</comment>
<keyword evidence="6" id="KW-1185">Reference proteome</keyword>
<evidence type="ECO:0000259" key="4">
    <source>
        <dbReference type="Pfam" id="PF21789"/>
    </source>
</evidence>
<dbReference type="PANTHER" id="PTHR46599:SF3">
    <property type="entry name" value="PIGGYBAC TRANSPOSABLE ELEMENT-DERIVED PROTEIN 4"/>
    <property type="match status" value="1"/>
</dbReference>
<proteinExistence type="predicted"/>
<dbReference type="PANTHER" id="PTHR46599">
    <property type="entry name" value="PIGGYBAC TRANSPOSABLE ELEMENT-DERIVED PROTEIN 4"/>
    <property type="match status" value="1"/>
</dbReference>
<dbReference type="OrthoDB" id="8949181at2759"/>
<dbReference type="Proteomes" id="UP001152622">
    <property type="component" value="Chromosome 3"/>
</dbReference>
<dbReference type="AlphaFoldDB" id="A0A9Q1FY15"/>
<name>A0A9Q1FY15_SYNKA</name>
<feature type="domain" description="Transposable element P transposase-like RNase H" evidence="2">
    <location>
        <begin position="5"/>
        <end position="93"/>
    </location>
</feature>
<gene>
    <name evidence="5" type="ORF">SKAU_G00097000</name>
</gene>
<dbReference type="InterPro" id="IPR048367">
    <property type="entry name" value="TNP-like_RNaseH_C"/>
</dbReference>
<feature type="domain" description="Transposable element P transposase-like RNase H C-terminal" evidence="4">
    <location>
        <begin position="316"/>
        <end position="350"/>
    </location>
</feature>
<reference evidence="5" key="1">
    <citation type="journal article" date="2023" name="Science">
        <title>Genome structures resolve the early diversification of teleost fishes.</title>
        <authorList>
            <person name="Parey E."/>
            <person name="Louis A."/>
            <person name="Montfort J."/>
            <person name="Bouchez O."/>
            <person name="Roques C."/>
            <person name="Iampietro C."/>
            <person name="Lluch J."/>
            <person name="Castinel A."/>
            <person name="Donnadieu C."/>
            <person name="Desvignes T."/>
            <person name="Floi Bucao C."/>
            <person name="Jouanno E."/>
            <person name="Wen M."/>
            <person name="Mejri S."/>
            <person name="Dirks R."/>
            <person name="Jansen H."/>
            <person name="Henkel C."/>
            <person name="Chen W.J."/>
            <person name="Zahm M."/>
            <person name="Cabau C."/>
            <person name="Klopp C."/>
            <person name="Thompson A.W."/>
            <person name="Robinson-Rechavi M."/>
            <person name="Braasch I."/>
            <person name="Lecointre G."/>
            <person name="Bobe J."/>
            <person name="Postlethwait J.H."/>
            <person name="Berthelot C."/>
            <person name="Roest Crollius H."/>
            <person name="Guiguen Y."/>
        </authorList>
    </citation>
    <scope>NUCLEOTIDE SEQUENCE</scope>
    <source>
        <strain evidence="5">WJC10195</strain>
    </source>
</reference>
<evidence type="ECO:0008006" key="7">
    <source>
        <dbReference type="Google" id="ProtNLM"/>
    </source>
</evidence>
<dbReference type="EMBL" id="JAINUF010000003">
    <property type="protein sequence ID" value="KAJ8369672.1"/>
    <property type="molecule type" value="Genomic_DNA"/>
</dbReference>
<feature type="domain" description="PiggyBac transposable element-derived protein" evidence="1">
    <location>
        <begin position="603"/>
        <end position="830"/>
    </location>
</feature>
<evidence type="ECO:0000313" key="6">
    <source>
        <dbReference type="Proteomes" id="UP001152622"/>
    </source>
</evidence>
<dbReference type="InterPro" id="IPR029526">
    <property type="entry name" value="PGBD"/>
</dbReference>
<evidence type="ECO:0000259" key="1">
    <source>
        <dbReference type="Pfam" id="PF13843"/>
    </source>
</evidence>
<dbReference type="Pfam" id="PF21788">
    <property type="entry name" value="TNP-like_GBD"/>
    <property type="match status" value="1"/>
</dbReference>
<dbReference type="Pfam" id="PF13843">
    <property type="entry name" value="DDE_Tnp_1_7"/>
    <property type="match status" value="1"/>
</dbReference>
<dbReference type="Pfam" id="PF21789">
    <property type="entry name" value="TNP-like_RNaseH_C"/>
    <property type="match status" value="1"/>
</dbReference>
<dbReference type="InterPro" id="IPR048365">
    <property type="entry name" value="TNP-like_RNaseH_N"/>
</dbReference>
<evidence type="ECO:0000259" key="2">
    <source>
        <dbReference type="Pfam" id="PF21787"/>
    </source>
</evidence>
<evidence type="ECO:0000313" key="5">
    <source>
        <dbReference type="EMBL" id="KAJ8369672.1"/>
    </source>
</evidence>
<sequence length="834" mass="93958">MDFGSGQIHGYVDFGTGEIDNTVATQAMVLMAVSINESWKIPFAYFLIASITGKEKANIIRESLCRLHAISVRVVSLTCDGPSQNFAMVRELGADLNISNMRPYFPHLEDPTHKVHVLLDPCHMLKLLRNAFATSGVLETEDGKQIKWQYIEHLNTLQEKEGLRLGNKLRMAHIQWRKQKMKVHLAAQLFSSSVADALEYCEQELKYPQFRGCAATVQFLRTIDGAFDVNSRNPLGKGLKAPIKPSTKDRAEAILQQAETCLRGLKVNNGKQLVHMHSTAKKTSIYGFIANGRSALNIYNDLVERPNAPCRYLLTYKLSQDHLELFFAAVRARGGYNNNPNAKQFRAAYKRLLMRHQVKTGTGNCLLRDNTDILDSTPAAVNIARRMEVELVEMVVPGDDTIPDLPDVDHLSEYKDAAINYIAGFVVKKLREKVTCMPCSQALTSMEGTHSFLALKDRGGLQKPSKGMVAVCQATERCFQRLLRRTGGKPPQGSGVTLAVVTQVLADCAEKNLFPGLHNHMFDTCAEANHVHILGMHCVEEDALDAELLQAQVQTEELEEEEDDEMDCDLEPRPASEGRPLGLDLGSVRRAVRFTTSVMLREIDFFMLFFTQAIVADICGFTNRQGWELVLNRASYAGVEGVWNEVTPDEFYRFMGLLIYMGFHVLPDMHRYWGTKSLQGSWARSFMSRDRFKALLAALHVVDPATEDNQDRLKKLRYLMDHLKQKCQELFQPNQNLAIDERMVKSKGRSGLKQFMKGKPTRWGFKLWVIATSDSGYTLDFNVYTGSRDGRVTDLATKVVEALIQPYKDQGYNLWIDNFYTSPALGATLATNWD</sequence>
<evidence type="ECO:0000259" key="3">
    <source>
        <dbReference type="Pfam" id="PF21788"/>
    </source>
</evidence>
<dbReference type="Pfam" id="PF21787">
    <property type="entry name" value="TNP-like_RNaseH_N"/>
    <property type="match status" value="1"/>
</dbReference>
<organism evidence="5 6">
    <name type="scientific">Synaphobranchus kaupii</name>
    <name type="common">Kaup's arrowtooth eel</name>
    <dbReference type="NCBI Taxonomy" id="118154"/>
    <lineage>
        <taxon>Eukaryota</taxon>
        <taxon>Metazoa</taxon>
        <taxon>Chordata</taxon>
        <taxon>Craniata</taxon>
        <taxon>Vertebrata</taxon>
        <taxon>Euteleostomi</taxon>
        <taxon>Actinopterygii</taxon>
        <taxon>Neopterygii</taxon>
        <taxon>Teleostei</taxon>
        <taxon>Anguilliformes</taxon>
        <taxon>Synaphobranchidae</taxon>
        <taxon>Synaphobranchus</taxon>
    </lineage>
</organism>